<dbReference type="GO" id="GO:0050560">
    <property type="term" value="F:aspartate-tRNA(Asn) ligase activity"/>
    <property type="evidence" value="ECO:0007669"/>
    <property type="project" value="UniProtKB-EC"/>
</dbReference>
<dbReference type="GO" id="GO:0005524">
    <property type="term" value="F:ATP binding"/>
    <property type="evidence" value="ECO:0007669"/>
    <property type="project" value="UniProtKB-UniRule"/>
</dbReference>
<dbReference type="PRINTS" id="PR01042">
    <property type="entry name" value="TRNASYNTHASP"/>
</dbReference>
<evidence type="ECO:0000256" key="6">
    <source>
        <dbReference type="ARBA" id="ARBA00023146"/>
    </source>
</evidence>
<dbReference type="Gene3D" id="2.40.50.140">
    <property type="entry name" value="Nucleic acid-binding proteins"/>
    <property type="match status" value="1"/>
</dbReference>
<sequence>MSFAVHYRTHTCGELRQEHCGQQVRLAGWVNRRRDHGGLIFLDLRDRYGITQVVCDPSRSEEAHRVASELRAEYVIEVTGTVAPRLPGTENPHLETGAIEVVATAIRLLNPSRVPPFSISGEGQVEETLRLKYRYLDLRRSRMQKNMILRHRLIKAMRDYLDERGFLEIETPILIKSTPEGARDYLVPSRLYPGQFYALPQSPQQLKQLLMVAGLDRYFQIARCFRDEDQRSDRQPEFTQLDIEMAFVDENDVMNLIEGLLIFLVEQVTQKRIKQKPFPRLSYEEALERYGTDRPDLRFELPLVTISDLAAGNFGVFQQALTVGGAVKGIRVPGAAGYSRREVEELTEFARSLGAKGLVSLAIAPTGELKSALTKFLPAEQLQAIVSRMQAGPGDLLLFVADRVEVCNEVLSRLRLRLAERLRLIDPQELAFCWVVDFPLLSYNEEEGRYEAEHNPFSGMREEDVPLLETEPLKVRSRQYDIICNGSEIGGGSVRINVASLLHKVFSLMNYSDEQIRDRFGHMLEAFEYGAPPHGGIALGLDRLVMILAGEQTIREVIAFPKTQSAQDLLLNAPSPVDEQQLRELHLQVRAAAEPPQPPVHS</sequence>
<dbReference type="InterPro" id="IPR047089">
    <property type="entry name" value="Asp-tRNA-ligase_1_N"/>
</dbReference>
<dbReference type="EMBL" id="MCIF01000002">
    <property type="protein sequence ID" value="RAQ95568.1"/>
    <property type="molecule type" value="Genomic_DNA"/>
</dbReference>
<dbReference type="SUPFAM" id="SSF55261">
    <property type="entry name" value="GAD domain-like"/>
    <property type="match status" value="1"/>
</dbReference>
<evidence type="ECO:0000259" key="8">
    <source>
        <dbReference type="PROSITE" id="PS50862"/>
    </source>
</evidence>
<dbReference type="GO" id="GO:0006422">
    <property type="term" value="P:aspartyl-tRNA aminoacylation"/>
    <property type="evidence" value="ECO:0007669"/>
    <property type="project" value="UniProtKB-UniRule"/>
</dbReference>
<dbReference type="Proteomes" id="UP000248706">
    <property type="component" value="Unassembled WGS sequence"/>
</dbReference>
<gene>
    <name evidence="7" type="primary">aspS</name>
    <name evidence="9" type="ORF">A4R35_08480</name>
</gene>
<dbReference type="PROSITE" id="PS50862">
    <property type="entry name" value="AA_TRNA_LIGASE_II"/>
    <property type="match status" value="1"/>
</dbReference>
<feature type="binding site" evidence="7">
    <location>
        <begin position="540"/>
        <end position="543"/>
    </location>
    <ligand>
        <name>ATP</name>
        <dbReference type="ChEBI" id="CHEBI:30616"/>
    </ligand>
</feature>
<dbReference type="EC" id="6.1.1.23" evidence="7"/>
<dbReference type="InterPro" id="IPR047090">
    <property type="entry name" value="AspRS_core"/>
</dbReference>
<evidence type="ECO:0000256" key="3">
    <source>
        <dbReference type="ARBA" id="ARBA00022741"/>
    </source>
</evidence>
<feature type="site" description="Important for tRNA non-discrimination" evidence="7">
    <location>
        <position position="88"/>
    </location>
</feature>
<dbReference type="InterPro" id="IPR012340">
    <property type="entry name" value="NA-bd_OB-fold"/>
</dbReference>
<dbReference type="InterPro" id="IPR004524">
    <property type="entry name" value="Asp-tRNA-ligase_1"/>
</dbReference>
<evidence type="ECO:0000256" key="4">
    <source>
        <dbReference type="ARBA" id="ARBA00022840"/>
    </source>
</evidence>
<dbReference type="Pfam" id="PF01336">
    <property type="entry name" value="tRNA_anti-codon"/>
    <property type="match status" value="1"/>
</dbReference>
<keyword evidence="6 7" id="KW-0030">Aminoacyl-tRNA synthetase</keyword>
<keyword evidence="5 7" id="KW-0648">Protein biosynthesis</keyword>
<dbReference type="AlphaFoldDB" id="A0A328VCU9"/>
<dbReference type="PANTHER" id="PTHR22594">
    <property type="entry name" value="ASPARTYL/LYSYL-TRNA SYNTHETASE"/>
    <property type="match status" value="1"/>
</dbReference>
<dbReference type="NCBIfam" id="TIGR00459">
    <property type="entry name" value="aspS_bact"/>
    <property type="match status" value="1"/>
</dbReference>
<dbReference type="Gene3D" id="3.30.930.10">
    <property type="entry name" value="Bira Bifunctional Protein, Domain 2"/>
    <property type="match status" value="1"/>
</dbReference>
<dbReference type="RefSeq" id="WP_112428405.1">
    <property type="nucleotide sequence ID" value="NZ_MCIF01000002.1"/>
</dbReference>
<evidence type="ECO:0000313" key="9">
    <source>
        <dbReference type="EMBL" id="RAQ95568.1"/>
    </source>
</evidence>
<dbReference type="GO" id="GO:0003676">
    <property type="term" value="F:nucleic acid binding"/>
    <property type="evidence" value="ECO:0007669"/>
    <property type="project" value="InterPro"/>
</dbReference>
<dbReference type="NCBIfam" id="NF001750">
    <property type="entry name" value="PRK00476.1"/>
    <property type="match status" value="1"/>
</dbReference>
<keyword evidence="10" id="KW-1185">Reference proteome</keyword>
<feature type="binding site" evidence="7">
    <location>
        <position position="180"/>
    </location>
    <ligand>
        <name>L-aspartate</name>
        <dbReference type="ChEBI" id="CHEBI:29991"/>
    </ligand>
</feature>
<comment type="caution">
    <text evidence="9">The sequence shown here is derived from an EMBL/GenBank/DDBJ whole genome shotgun (WGS) entry which is preliminary data.</text>
</comment>
<dbReference type="Pfam" id="PF00152">
    <property type="entry name" value="tRNA-synt_2"/>
    <property type="match status" value="1"/>
</dbReference>
<feature type="binding site" evidence="7">
    <location>
        <position position="454"/>
    </location>
    <ligand>
        <name>L-aspartate</name>
        <dbReference type="ChEBI" id="CHEBI:29991"/>
    </ligand>
</feature>
<name>A0A328VCU9_9CHLR</name>
<dbReference type="InterPro" id="IPR002312">
    <property type="entry name" value="Asp/Asn-tRNA-synth_IIb"/>
</dbReference>
<feature type="binding site" evidence="7">
    <location>
        <position position="226"/>
    </location>
    <ligand>
        <name>L-aspartate</name>
        <dbReference type="ChEBI" id="CHEBI:29991"/>
    </ligand>
</feature>
<comment type="catalytic activity">
    <reaction evidence="7">
        <text>tRNA(Asx) + L-aspartate + ATP = L-aspartyl-tRNA(Asx) + AMP + diphosphate</text>
        <dbReference type="Rhea" id="RHEA:18349"/>
        <dbReference type="Rhea" id="RHEA-COMP:9710"/>
        <dbReference type="Rhea" id="RHEA-COMP:9711"/>
        <dbReference type="ChEBI" id="CHEBI:29991"/>
        <dbReference type="ChEBI" id="CHEBI:30616"/>
        <dbReference type="ChEBI" id="CHEBI:33019"/>
        <dbReference type="ChEBI" id="CHEBI:78442"/>
        <dbReference type="ChEBI" id="CHEBI:78516"/>
        <dbReference type="ChEBI" id="CHEBI:456215"/>
        <dbReference type="EC" id="6.1.1.23"/>
    </reaction>
</comment>
<comment type="function">
    <text evidence="7">Aspartyl-tRNA synthetase with relaxed tRNA specificity since it is able to aspartylate not only its cognate tRNA(Asp) but also tRNA(Asn). Reaction proceeds in two steps: L-aspartate is first activated by ATP to form Asp-AMP and then transferred to the acceptor end of tRNA(Asp/Asn).</text>
</comment>
<dbReference type="InterPro" id="IPR045864">
    <property type="entry name" value="aa-tRNA-synth_II/BPL/LPL"/>
</dbReference>
<feature type="region of interest" description="Aspartate" evidence="7">
    <location>
        <begin position="204"/>
        <end position="207"/>
    </location>
</feature>
<dbReference type="InterPro" id="IPR029351">
    <property type="entry name" value="GAD_dom"/>
</dbReference>
<feature type="domain" description="Aminoacyl-transfer RNA synthetases class-II family profile" evidence="8">
    <location>
        <begin position="149"/>
        <end position="561"/>
    </location>
</feature>
<protein>
    <recommendedName>
        <fullName evidence="7">Aspartate--tRNA(Asp/Asn) ligase</fullName>
        <ecNumber evidence="7">6.1.1.23</ecNumber>
    </recommendedName>
    <alternativeName>
        <fullName evidence="7">Aspartyl-tRNA synthetase</fullName>
        <shortName evidence="7">AspRS</shortName>
    </alternativeName>
    <alternativeName>
        <fullName evidence="7">Non-discriminating aspartyl-tRNA synthetase</fullName>
        <shortName evidence="7">ND-AspRS</shortName>
    </alternativeName>
</protein>
<accession>A0A328VCU9</accession>
<evidence type="ECO:0000256" key="2">
    <source>
        <dbReference type="ARBA" id="ARBA00022598"/>
    </source>
</evidence>
<feature type="site" description="Important for tRNA non-discrimination" evidence="7">
    <location>
        <position position="36"/>
    </location>
</feature>
<evidence type="ECO:0000313" key="10">
    <source>
        <dbReference type="Proteomes" id="UP000248706"/>
    </source>
</evidence>
<evidence type="ECO:0000256" key="1">
    <source>
        <dbReference type="ARBA" id="ARBA00006303"/>
    </source>
</evidence>
<dbReference type="InterPro" id="IPR006195">
    <property type="entry name" value="aa-tRNA-synth_II"/>
</dbReference>
<proteinExistence type="inferred from homology"/>
<dbReference type="CDD" id="cd04317">
    <property type="entry name" value="EcAspRS_like_N"/>
    <property type="match status" value="1"/>
</dbReference>
<keyword evidence="3 7" id="KW-0547">Nucleotide-binding</keyword>
<dbReference type="Pfam" id="PF02938">
    <property type="entry name" value="GAD"/>
    <property type="match status" value="1"/>
</dbReference>
<comment type="similarity">
    <text evidence="1 7">Belongs to the class-II aminoacyl-tRNA synthetase family. Type 1 subfamily.</text>
</comment>
<dbReference type="OrthoDB" id="9802326at2"/>
<dbReference type="InterPro" id="IPR004115">
    <property type="entry name" value="GAD-like_sf"/>
</dbReference>
<dbReference type="InterPro" id="IPR004364">
    <property type="entry name" value="Aa-tRNA-synt_II"/>
</dbReference>
<dbReference type="CDD" id="cd00777">
    <property type="entry name" value="AspRS_core"/>
    <property type="match status" value="1"/>
</dbReference>
<dbReference type="PANTHER" id="PTHR22594:SF5">
    <property type="entry name" value="ASPARTATE--TRNA LIGASE, MITOCHONDRIAL"/>
    <property type="match status" value="1"/>
</dbReference>
<comment type="subcellular location">
    <subcellularLocation>
        <location evidence="7">Cytoplasm</location>
    </subcellularLocation>
</comment>
<organism evidence="9 10">
    <name type="scientific">Thermogemmatispora tikiterensis</name>
    <dbReference type="NCBI Taxonomy" id="1825093"/>
    <lineage>
        <taxon>Bacteria</taxon>
        <taxon>Bacillati</taxon>
        <taxon>Chloroflexota</taxon>
        <taxon>Ktedonobacteria</taxon>
        <taxon>Thermogemmatisporales</taxon>
        <taxon>Thermogemmatisporaceae</taxon>
        <taxon>Thermogemmatispora</taxon>
    </lineage>
</organism>
<reference evidence="9 10" key="1">
    <citation type="submission" date="2016-08" db="EMBL/GenBank/DDBJ databases">
        <title>Analysis of Carbohydrate Active Enzymes in Thermogemmatispora T81 Reveals Carbohydrate Degradation Ability.</title>
        <authorList>
            <person name="Tomazini A."/>
            <person name="Lal S."/>
            <person name="Stott M."/>
            <person name="Henrissat B."/>
            <person name="Polikarpov I."/>
            <person name="Sparling R."/>
            <person name="Levin D.B."/>
        </authorList>
    </citation>
    <scope>NUCLEOTIDE SEQUENCE [LARGE SCALE GENOMIC DNA]</scope>
    <source>
        <strain evidence="9 10">T81</strain>
    </source>
</reference>
<feature type="binding site" evidence="7">
    <location>
        <position position="488"/>
    </location>
    <ligand>
        <name>ATP</name>
        <dbReference type="ChEBI" id="CHEBI:30616"/>
    </ligand>
</feature>
<evidence type="ECO:0000256" key="5">
    <source>
        <dbReference type="ARBA" id="ARBA00022917"/>
    </source>
</evidence>
<keyword evidence="2 7" id="KW-0436">Ligase</keyword>
<dbReference type="SUPFAM" id="SSF50249">
    <property type="entry name" value="Nucleic acid-binding proteins"/>
    <property type="match status" value="1"/>
</dbReference>
<keyword evidence="4 7" id="KW-0067">ATP-binding</keyword>
<dbReference type="SUPFAM" id="SSF55681">
    <property type="entry name" value="Class II aaRS and biotin synthetases"/>
    <property type="match status" value="1"/>
</dbReference>
<comment type="subunit">
    <text evidence="7">Homodimer.</text>
</comment>
<keyword evidence="7" id="KW-0963">Cytoplasm</keyword>
<feature type="binding site" evidence="7">
    <location>
        <begin position="226"/>
        <end position="228"/>
    </location>
    <ligand>
        <name>ATP</name>
        <dbReference type="ChEBI" id="CHEBI:30616"/>
    </ligand>
</feature>
<dbReference type="GO" id="GO:0004815">
    <property type="term" value="F:aspartate-tRNA ligase activity"/>
    <property type="evidence" value="ECO:0007669"/>
    <property type="project" value="UniProtKB-UniRule"/>
</dbReference>
<dbReference type="Gene3D" id="3.30.1360.30">
    <property type="entry name" value="GAD-like domain"/>
    <property type="match status" value="1"/>
</dbReference>
<feature type="binding site" evidence="7">
    <location>
        <position position="235"/>
    </location>
    <ligand>
        <name>ATP</name>
        <dbReference type="ChEBI" id="CHEBI:30616"/>
    </ligand>
</feature>
<dbReference type="GO" id="GO:0005737">
    <property type="term" value="C:cytoplasm"/>
    <property type="evidence" value="ECO:0007669"/>
    <property type="project" value="UniProtKB-SubCell"/>
</dbReference>
<feature type="binding site" evidence="7">
    <location>
        <position position="495"/>
    </location>
    <ligand>
        <name>L-aspartate</name>
        <dbReference type="ChEBI" id="CHEBI:29991"/>
    </ligand>
</feature>
<dbReference type="InterPro" id="IPR004365">
    <property type="entry name" value="NA-bd_OB_tRNA"/>
</dbReference>
<dbReference type="HAMAP" id="MF_00044">
    <property type="entry name" value="Asp_tRNA_synth_type1"/>
    <property type="match status" value="1"/>
</dbReference>
<evidence type="ECO:0000256" key="7">
    <source>
        <dbReference type="HAMAP-Rule" id="MF_00044"/>
    </source>
</evidence>